<dbReference type="PANTHER" id="PTHR43711">
    <property type="entry name" value="TWO-COMPONENT HISTIDINE KINASE"/>
    <property type="match status" value="1"/>
</dbReference>
<dbReference type="GO" id="GO:0000155">
    <property type="term" value="F:phosphorelay sensor kinase activity"/>
    <property type="evidence" value="ECO:0007669"/>
    <property type="project" value="InterPro"/>
</dbReference>
<dbReference type="CDD" id="cd00082">
    <property type="entry name" value="HisKA"/>
    <property type="match status" value="1"/>
</dbReference>
<dbReference type="Gene3D" id="1.10.287.130">
    <property type="match status" value="1"/>
</dbReference>
<protein>
    <recommendedName>
        <fullName evidence="3">histidine kinase</fullName>
        <ecNumber evidence="3">2.7.13.3</ecNumber>
    </recommendedName>
</protein>
<dbReference type="CDD" id="cd00075">
    <property type="entry name" value="HATPase"/>
    <property type="match status" value="1"/>
</dbReference>
<evidence type="ECO:0000256" key="7">
    <source>
        <dbReference type="ARBA" id="ARBA00023012"/>
    </source>
</evidence>
<dbReference type="Pfam" id="PF00512">
    <property type="entry name" value="HisKA"/>
    <property type="match status" value="1"/>
</dbReference>
<dbReference type="EMBL" id="CP025198">
    <property type="protein sequence ID" value="AXE37385.1"/>
    <property type="molecule type" value="Genomic_DNA"/>
</dbReference>
<evidence type="ECO:0000256" key="2">
    <source>
        <dbReference type="ARBA" id="ARBA00004236"/>
    </source>
</evidence>
<dbReference type="PROSITE" id="PS50109">
    <property type="entry name" value="HIS_KIN"/>
    <property type="match status" value="1"/>
</dbReference>
<dbReference type="GO" id="GO:0005886">
    <property type="term" value="C:plasma membrane"/>
    <property type="evidence" value="ECO:0007669"/>
    <property type="project" value="UniProtKB-SubCell"/>
</dbReference>
<sequence length="343" mass="36504">MLGVTLIGVPLLGVTAWAAAGWVLAGALLVVLTVLLVRTRRWHAELRRVRDQIAARSRRGSVEPLELALGDRELDALVALFDTQLAAERRETVAGRGREERLRGQIADISHDLKTPLIAVKGYLQLLARDGMGGAAGEPDGPGRDRERLEIVNRRVDDLSRLLDDFFELSVLDAPGEAVDLAPVDATALVGEVLVGFHTSFETAGVEPEVSLPGHPVMVLAEETSLARMVRNLVANALSYTTGGVWIGLTEVPGDPTDGEAGQEVGRAGRVRLTVRNDAAGMTPRAVDRLFERYYRADSARTGPHAGLGLAIVGALARQMGGGATARLDGGTLSIEVLLDRAG</sequence>
<evidence type="ECO:0000256" key="3">
    <source>
        <dbReference type="ARBA" id="ARBA00012438"/>
    </source>
</evidence>
<dbReference type="InterPro" id="IPR036890">
    <property type="entry name" value="HATPase_C_sf"/>
</dbReference>
<dbReference type="Proteomes" id="UP000251995">
    <property type="component" value="Chromosome"/>
</dbReference>
<accession>A0A344UQ37</accession>
<dbReference type="Gene3D" id="3.30.565.10">
    <property type="entry name" value="Histidine kinase-like ATPase, C-terminal domain"/>
    <property type="match status" value="1"/>
</dbReference>
<keyword evidence="11" id="KW-1185">Reference proteome</keyword>
<evidence type="ECO:0000256" key="5">
    <source>
        <dbReference type="ARBA" id="ARBA00022679"/>
    </source>
</evidence>
<keyword evidence="6 10" id="KW-0418">Kinase</keyword>
<keyword evidence="5 10" id="KW-0808">Transferase</keyword>
<keyword evidence="8" id="KW-0472">Membrane</keyword>
<dbReference type="InterPro" id="IPR005467">
    <property type="entry name" value="His_kinase_dom"/>
</dbReference>
<dbReference type="SUPFAM" id="SSF47384">
    <property type="entry name" value="Homodimeric domain of signal transducing histidine kinase"/>
    <property type="match status" value="1"/>
</dbReference>
<dbReference type="Pfam" id="PF02518">
    <property type="entry name" value="HATPase_c"/>
    <property type="match status" value="1"/>
</dbReference>
<dbReference type="InterPro" id="IPR036097">
    <property type="entry name" value="HisK_dim/P_sf"/>
</dbReference>
<evidence type="ECO:0000313" key="11">
    <source>
        <dbReference type="Proteomes" id="UP000251995"/>
    </source>
</evidence>
<dbReference type="SMART" id="SM00388">
    <property type="entry name" value="HisKA"/>
    <property type="match status" value="1"/>
</dbReference>
<dbReference type="PRINTS" id="PR00344">
    <property type="entry name" value="BCTRLSENSOR"/>
</dbReference>
<evidence type="ECO:0000256" key="6">
    <source>
        <dbReference type="ARBA" id="ARBA00022777"/>
    </source>
</evidence>
<dbReference type="InterPro" id="IPR003661">
    <property type="entry name" value="HisK_dim/P_dom"/>
</dbReference>
<proteinExistence type="predicted"/>
<keyword evidence="4" id="KW-0597">Phosphoprotein</keyword>
<keyword evidence="8" id="KW-1133">Transmembrane helix</keyword>
<name>A0A344UQ37_9ACTN</name>
<dbReference type="InterPro" id="IPR050736">
    <property type="entry name" value="Sensor_HK_Regulatory"/>
</dbReference>
<evidence type="ECO:0000256" key="1">
    <source>
        <dbReference type="ARBA" id="ARBA00000085"/>
    </source>
</evidence>
<dbReference type="SUPFAM" id="SSF55874">
    <property type="entry name" value="ATPase domain of HSP90 chaperone/DNA topoisomerase II/histidine kinase"/>
    <property type="match status" value="1"/>
</dbReference>
<dbReference type="SMART" id="SM00387">
    <property type="entry name" value="HATPase_c"/>
    <property type="match status" value="1"/>
</dbReference>
<keyword evidence="8" id="KW-0812">Transmembrane</keyword>
<organism evidence="10 11">
    <name type="scientific">Acidipropionibacterium virtanenii</name>
    <dbReference type="NCBI Taxonomy" id="2057246"/>
    <lineage>
        <taxon>Bacteria</taxon>
        <taxon>Bacillati</taxon>
        <taxon>Actinomycetota</taxon>
        <taxon>Actinomycetes</taxon>
        <taxon>Propionibacteriales</taxon>
        <taxon>Propionibacteriaceae</taxon>
        <taxon>Acidipropionibacterium</taxon>
    </lineage>
</organism>
<gene>
    <name evidence="10" type="primary">baeS</name>
    <name evidence="10" type="ORF">JS278_00188</name>
</gene>
<evidence type="ECO:0000256" key="4">
    <source>
        <dbReference type="ARBA" id="ARBA00022553"/>
    </source>
</evidence>
<feature type="transmembrane region" description="Helical" evidence="8">
    <location>
        <begin position="12"/>
        <end position="37"/>
    </location>
</feature>
<dbReference type="InterPro" id="IPR004358">
    <property type="entry name" value="Sig_transdc_His_kin-like_C"/>
</dbReference>
<comment type="catalytic activity">
    <reaction evidence="1">
        <text>ATP + protein L-histidine = ADP + protein N-phospho-L-histidine.</text>
        <dbReference type="EC" id="2.7.13.3"/>
    </reaction>
</comment>
<dbReference type="PANTHER" id="PTHR43711:SF1">
    <property type="entry name" value="HISTIDINE KINASE 1"/>
    <property type="match status" value="1"/>
</dbReference>
<dbReference type="EC" id="2.7.13.3" evidence="3"/>
<comment type="subcellular location">
    <subcellularLocation>
        <location evidence="2">Cell membrane</location>
    </subcellularLocation>
</comment>
<dbReference type="AlphaFoldDB" id="A0A344UQ37"/>
<dbReference type="KEGG" id="acij:JS278_00188"/>
<keyword evidence="7" id="KW-0902">Two-component regulatory system</keyword>
<evidence type="ECO:0000313" key="10">
    <source>
        <dbReference type="EMBL" id="AXE37385.1"/>
    </source>
</evidence>
<reference evidence="10 11" key="1">
    <citation type="submission" date="2017-12" db="EMBL/GenBank/DDBJ databases">
        <title>The whole genome sequence of the Acidipropionibacterium virtanenii sp. nov. type strain JS278.</title>
        <authorList>
            <person name="Laine P."/>
            <person name="Deptula P."/>
            <person name="Varmanen P."/>
            <person name="Auvinen P."/>
        </authorList>
    </citation>
    <scope>NUCLEOTIDE SEQUENCE [LARGE SCALE GENOMIC DNA]</scope>
    <source>
        <strain evidence="10 11">JS278</strain>
    </source>
</reference>
<evidence type="ECO:0000259" key="9">
    <source>
        <dbReference type="PROSITE" id="PS50109"/>
    </source>
</evidence>
<evidence type="ECO:0000256" key="8">
    <source>
        <dbReference type="SAM" id="Phobius"/>
    </source>
</evidence>
<dbReference type="InterPro" id="IPR003594">
    <property type="entry name" value="HATPase_dom"/>
</dbReference>
<feature type="domain" description="Histidine kinase" evidence="9">
    <location>
        <begin position="108"/>
        <end position="343"/>
    </location>
</feature>